<gene>
    <name evidence="1" type="ORF">S01H1_78146</name>
</gene>
<dbReference type="EMBL" id="BARS01052574">
    <property type="protein sequence ID" value="GAG43697.1"/>
    <property type="molecule type" value="Genomic_DNA"/>
</dbReference>
<proteinExistence type="predicted"/>
<accession>X0Y8S0</accession>
<organism evidence="1">
    <name type="scientific">marine sediment metagenome</name>
    <dbReference type="NCBI Taxonomy" id="412755"/>
    <lineage>
        <taxon>unclassified sequences</taxon>
        <taxon>metagenomes</taxon>
        <taxon>ecological metagenomes</taxon>
    </lineage>
</organism>
<name>X0Y8S0_9ZZZZ</name>
<dbReference type="Gene3D" id="3.10.310.10">
    <property type="entry name" value="Diaminopimelate Epimerase, Chain A, domain 1"/>
    <property type="match status" value="1"/>
</dbReference>
<protein>
    <recommendedName>
        <fullName evidence="2">PhzF family phenazine biosynthesis protein</fullName>
    </recommendedName>
</protein>
<evidence type="ECO:0000313" key="1">
    <source>
        <dbReference type="EMBL" id="GAG43697.1"/>
    </source>
</evidence>
<sequence length="53" mass="5718">MINSVEIRVFTYKGQGGNPCSVVLDASTLTTNEMLAFAKARGHERGFSLPDTS</sequence>
<evidence type="ECO:0008006" key="2">
    <source>
        <dbReference type="Google" id="ProtNLM"/>
    </source>
</evidence>
<dbReference type="AlphaFoldDB" id="X0Y8S0"/>
<reference evidence="1" key="1">
    <citation type="journal article" date="2014" name="Front. Microbiol.">
        <title>High frequency of phylogenetically diverse reductive dehalogenase-homologous genes in deep subseafloor sedimentary metagenomes.</title>
        <authorList>
            <person name="Kawai M."/>
            <person name="Futagami T."/>
            <person name="Toyoda A."/>
            <person name="Takaki Y."/>
            <person name="Nishi S."/>
            <person name="Hori S."/>
            <person name="Arai W."/>
            <person name="Tsubouchi T."/>
            <person name="Morono Y."/>
            <person name="Uchiyama I."/>
            <person name="Ito T."/>
            <person name="Fujiyama A."/>
            <person name="Inagaki F."/>
            <person name="Takami H."/>
        </authorList>
    </citation>
    <scope>NUCLEOTIDE SEQUENCE</scope>
    <source>
        <strain evidence="1">Expedition CK06-06</strain>
    </source>
</reference>
<dbReference type="SUPFAM" id="SSF54506">
    <property type="entry name" value="Diaminopimelate epimerase-like"/>
    <property type="match status" value="1"/>
</dbReference>
<feature type="non-terminal residue" evidence="1">
    <location>
        <position position="53"/>
    </location>
</feature>
<comment type="caution">
    <text evidence="1">The sequence shown here is derived from an EMBL/GenBank/DDBJ whole genome shotgun (WGS) entry which is preliminary data.</text>
</comment>